<protein>
    <submittedName>
        <fullName evidence="7">Uncharacterized protein</fullName>
    </submittedName>
</protein>
<keyword evidence="3 6" id="KW-0812">Transmembrane</keyword>
<sequence>MMCDNNNTIVLTGKSLHESYEESENEQLLNDDETERSMSTPEMLKSSTFYALFVALFCCSFYGNMFYNLYKTFGETFIDDDIFMAFAFSIASVLNAAARISWGLLTDMTSFQTSLSCATLLATFLLLTMPLTPVYGKWVYFLWMNLMFVCLAATHALFITASVRCFGPRHKSTNYGYLILSTTISAVFLAVGCQYLLLKVGYSYAFLITAAFPFIAFLITSSIGWTPQGNRIT</sequence>
<dbReference type="PANTHER" id="PTHR43385">
    <property type="entry name" value="RIBOFLAVIN TRANSPORTER RIBJ"/>
    <property type="match status" value="1"/>
</dbReference>
<dbReference type="GO" id="GO:0016020">
    <property type="term" value="C:membrane"/>
    <property type="evidence" value="ECO:0007669"/>
    <property type="project" value="UniProtKB-SubCell"/>
</dbReference>
<accession>A0ABD6ENE3</accession>
<comment type="subcellular location">
    <subcellularLocation>
        <location evidence="1">Membrane</location>
        <topology evidence="1">Multi-pass membrane protein</topology>
    </subcellularLocation>
</comment>
<gene>
    <name evidence="7" type="ORF">AB6A40_004906</name>
</gene>
<dbReference type="SUPFAM" id="SSF103473">
    <property type="entry name" value="MFS general substrate transporter"/>
    <property type="match status" value="1"/>
</dbReference>
<dbReference type="EMBL" id="JBGFUD010002966">
    <property type="protein sequence ID" value="MFH4978197.1"/>
    <property type="molecule type" value="Genomic_DNA"/>
</dbReference>
<keyword evidence="8" id="KW-1185">Reference proteome</keyword>
<feature type="transmembrane region" description="Helical" evidence="6">
    <location>
        <begin position="114"/>
        <end position="132"/>
    </location>
</feature>
<feature type="transmembrane region" description="Helical" evidence="6">
    <location>
        <begin position="204"/>
        <end position="225"/>
    </location>
</feature>
<feature type="transmembrane region" description="Helical" evidence="6">
    <location>
        <begin position="48"/>
        <end position="70"/>
    </location>
</feature>
<feature type="transmembrane region" description="Helical" evidence="6">
    <location>
        <begin position="175"/>
        <end position="198"/>
    </location>
</feature>
<keyword evidence="5 6" id="KW-0472">Membrane</keyword>
<dbReference type="AlphaFoldDB" id="A0ABD6ENE3"/>
<dbReference type="InterPro" id="IPR052983">
    <property type="entry name" value="MFS_Riboflavin_Transporter"/>
</dbReference>
<evidence type="ECO:0000256" key="5">
    <source>
        <dbReference type="ARBA" id="ARBA00023136"/>
    </source>
</evidence>
<name>A0ABD6ENE3_9BILA</name>
<evidence type="ECO:0000313" key="7">
    <source>
        <dbReference type="EMBL" id="MFH4978197.1"/>
    </source>
</evidence>
<feature type="transmembrane region" description="Helical" evidence="6">
    <location>
        <begin position="138"/>
        <end position="163"/>
    </location>
</feature>
<keyword evidence="4 6" id="KW-1133">Transmembrane helix</keyword>
<dbReference type="Proteomes" id="UP001608902">
    <property type="component" value="Unassembled WGS sequence"/>
</dbReference>
<organism evidence="7 8">
    <name type="scientific">Gnathostoma spinigerum</name>
    <dbReference type="NCBI Taxonomy" id="75299"/>
    <lineage>
        <taxon>Eukaryota</taxon>
        <taxon>Metazoa</taxon>
        <taxon>Ecdysozoa</taxon>
        <taxon>Nematoda</taxon>
        <taxon>Chromadorea</taxon>
        <taxon>Rhabditida</taxon>
        <taxon>Spirurina</taxon>
        <taxon>Gnathostomatomorpha</taxon>
        <taxon>Gnathostomatoidea</taxon>
        <taxon>Gnathostomatidae</taxon>
        <taxon>Gnathostoma</taxon>
    </lineage>
</organism>
<reference evidence="7 8" key="1">
    <citation type="submission" date="2024-08" db="EMBL/GenBank/DDBJ databases">
        <title>Gnathostoma spinigerum genome.</title>
        <authorList>
            <person name="Gonzalez-Bertolin B."/>
            <person name="Monzon S."/>
            <person name="Zaballos A."/>
            <person name="Jimenez P."/>
            <person name="Dekumyoy P."/>
            <person name="Varona S."/>
            <person name="Cuesta I."/>
            <person name="Sumanam S."/>
            <person name="Adisakwattana P."/>
            <person name="Gasser R.B."/>
            <person name="Hernandez-Gonzalez A."/>
            <person name="Young N.D."/>
            <person name="Perteguer M.J."/>
        </authorList>
    </citation>
    <scope>NUCLEOTIDE SEQUENCE [LARGE SCALE GENOMIC DNA]</scope>
    <source>
        <strain evidence="7">AL3</strain>
        <tissue evidence="7">Liver</tissue>
    </source>
</reference>
<dbReference type="Gene3D" id="1.20.1250.20">
    <property type="entry name" value="MFS general substrate transporter like domains"/>
    <property type="match status" value="1"/>
</dbReference>
<keyword evidence="2" id="KW-0813">Transport</keyword>
<evidence type="ECO:0000313" key="8">
    <source>
        <dbReference type="Proteomes" id="UP001608902"/>
    </source>
</evidence>
<evidence type="ECO:0000256" key="4">
    <source>
        <dbReference type="ARBA" id="ARBA00022989"/>
    </source>
</evidence>
<comment type="caution">
    <text evidence="7">The sequence shown here is derived from an EMBL/GenBank/DDBJ whole genome shotgun (WGS) entry which is preliminary data.</text>
</comment>
<dbReference type="PANTHER" id="PTHR43385:SF1">
    <property type="entry name" value="RIBOFLAVIN TRANSPORTER RIBJ"/>
    <property type="match status" value="1"/>
</dbReference>
<evidence type="ECO:0000256" key="1">
    <source>
        <dbReference type="ARBA" id="ARBA00004141"/>
    </source>
</evidence>
<evidence type="ECO:0000256" key="3">
    <source>
        <dbReference type="ARBA" id="ARBA00022692"/>
    </source>
</evidence>
<dbReference type="InterPro" id="IPR036259">
    <property type="entry name" value="MFS_trans_sf"/>
</dbReference>
<proteinExistence type="predicted"/>
<feature type="transmembrane region" description="Helical" evidence="6">
    <location>
        <begin position="82"/>
        <end position="102"/>
    </location>
</feature>
<evidence type="ECO:0000256" key="2">
    <source>
        <dbReference type="ARBA" id="ARBA00022448"/>
    </source>
</evidence>
<evidence type="ECO:0000256" key="6">
    <source>
        <dbReference type="SAM" id="Phobius"/>
    </source>
</evidence>